<name>A0ABD1MQ32_9FABA</name>
<evidence type="ECO:0000313" key="1">
    <source>
        <dbReference type="EMBL" id="KAL2337623.1"/>
    </source>
</evidence>
<comment type="caution">
    <text evidence="1">The sequence shown here is derived from an EMBL/GenBank/DDBJ whole genome shotgun (WGS) entry which is preliminary data.</text>
</comment>
<dbReference type="AlphaFoldDB" id="A0ABD1MQ32"/>
<protein>
    <submittedName>
        <fullName evidence="1">Uncharacterized protein</fullName>
    </submittedName>
</protein>
<proteinExistence type="predicted"/>
<reference evidence="1 2" key="1">
    <citation type="submission" date="2024-08" db="EMBL/GenBank/DDBJ databases">
        <title>Insights into the chromosomal genome structure of Flemingia macrophylla.</title>
        <authorList>
            <person name="Ding Y."/>
            <person name="Zhao Y."/>
            <person name="Bi W."/>
            <person name="Wu M."/>
            <person name="Zhao G."/>
            <person name="Gong Y."/>
            <person name="Li W."/>
            <person name="Zhang P."/>
        </authorList>
    </citation>
    <scope>NUCLEOTIDE SEQUENCE [LARGE SCALE GENOMIC DNA]</scope>
    <source>
        <strain evidence="1">DYQJB</strain>
        <tissue evidence="1">Leaf</tissue>
    </source>
</reference>
<accession>A0ABD1MQ32</accession>
<evidence type="ECO:0000313" key="2">
    <source>
        <dbReference type="Proteomes" id="UP001603857"/>
    </source>
</evidence>
<keyword evidence="2" id="KW-1185">Reference proteome</keyword>
<sequence>MQTLGGLLVSPVLKFIMKFMRFPPIGPCLSLIQLPWPSFNFLLCLCVLRVAKNGAIDSSSNSEDQVFDIMSLKILALLRSGDKQASGKEPPF</sequence>
<dbReference type="EMBL" id="JBGMDY010000004">
    <property type="protein sequence ID" value="KAL2337623.1"/>
    <property type="molecule type" value="Genomic_DNA"/>
</dbReference>
<gene>
    <name evidence="1" type="ORF">Fmac_012069</name>
</gene>
<dbReference type="Proteomes" id="UP001603857">
    <property type="component" value="Unassembled WGS sequence"/>
</dbReference>
<organism evidence="1 2">
    <name type="scientific">Flemingia macrophylla</name>
    <dbReference type="NCBI Taxonomy" id="520843"/>
    <lineage>
        <taxon>Eukaryota</taxon>
        <taxon>Viridiplantae</taxon>
        <taxon>Streptophyta</taxon>
        <taxon>Embryophyta</taxon>
        <taxon>Tracheophyta</taxon>
        <taxon>Spermatophyta</taxon>
        <taxon>Magnoliopsida</taxon>
        <taxon>eudicotyledons</taxon>
        <taxon>Gunneridae</taxon>
        <taxon>Pentapetalae</taxon>
        <taxon>rosids</taxon>
        <taxon>fabids</taxon>
        <taxon>Fabales</taxon>
        <taxon>Fabaceae</taxon>
        <taxon>Papilionoideae</taxon>
        <taxon>50 kb inversion clade</taxon>
        <taxon>NPAAA clade</taxon>
        <taxon>indigoferoid/millettioid clade</taxon>
        <taxon>Phaseoleae</taxon>
        <taxon>Flemingia</taxon>
    </lineage>
</organism>